<dbReference type="OrthoDB" id="7617259at2759"/>
<comment type="caution">
    <text evidence="2">The sequence shown here is derived from an EMBL/GenBank/DDBJ whole genome shotgun (WGS) entry which is preliminary data.</text>
</comment>
<name>A0A226CYN1_FOLCA</name>
<evidence type="ECO:0000313" key="3">
    <source>
        <dbReference type="Proteomes" id="UP000198287"/>
    </source>
</evidence>
<organism evidence="2 3">
    <name type="scientific">Folsomia candida</name>
    <name type="common">Springtail</name>
    <dbReference type="NCBI Taxonomy" id="158441"/>
    <lineage>
        <taxon>Eukaryota</taxon>
        <taxon>Metazoa</taxon>
        <taxon>Ecdysozoa</taxon>
        <taxon>Arthropoda</taxon>
        <taxon>Hexapoda</taxon>
        <taxon>Collembola</taxon>
        <taxon>Entomobryomorpha</taxon>
        <taxon>Isotomoidea</taxon>
        <taxon>Isotomidae</taxon>
        <taxon>Proisotominae</taxon>
        <taxon>Folsomia</taxon>
    </lineage>
</organism>
<gene>
    <name evidence="2" type="ORF">Fcan01_26903</name>
</gene>
<dbReference type="GO" id="GO:0043531">
    <property type="term" value="F:ADP binding"/>
    <property type="evidence" value="ECO:0007669"/>
    <property type="project" value="InterPro"/>
</dbReference>
<dbReference type="Gene3D" id="1.25.40.10">
    <property type="entry name" value="Tetratricopeptide repeat domain"/>
    <property type="match status" value="1"/>
</dbReference>
<dbReference type="SUPFAM" id="SSF48452">
    <property type="entry name" value="TPR-like"/>
    <property type="match status" value="1"/>
</dbReference>
<dbReference type="STRING" id="158441.A0A226CYN1"/>
<protein>
    <submittedName>
        <fullName evidence="2">Phosphoserine aminotransferase</fullName>
    </submittedName>
</protein>
<dbReference type="EMBL" id="LNIX01000046">
    <property type="protein sequence ID" value="OXA38422.1"/>
    <property type="molecule type" value="Genomic_DNA"/>
</dbReference>
<dbReference type="GO" id="GO:0007165">
    <property type="term" value="P:signal transduction"/>
    <property type="evidence" value="ECO:0007669"/>
    <property type="project" value="InterPro"/>
</dbReference>
<dbReference type="PROSITE" id="PS50017">
    <property type="entry name" value="DEATH_DOMAIN"/>
    <property type="match status" value="1"/>
</dbReference>
<dbReference type="InterPro" id="IPR002182">
    <property type="entry name" value="NB-ARC"/>
</dbReference>
<evidence type="ECO:0000259" key="1">
    <source>
        <dbReference type="PROSITE" id="PS50017"/>
    </source>
</evidence>
<dbReference type="Pfam" id="PF13374">
    <property type="entry name" value="TPR_10"/>
    <property type="match status" value="1"/>
</dbReference>
<dbReference type="InterPro" id="IPR011990">
    <property type="entry name" value="TPR-like_helical_dom_sf"/>
</dbReference>
<dbReference type="InterPro" id="IPR000488">
    <property type="entry name" value="Death_dom"/>
</dbReference>
<dbReference type="PANTHER" id="PTHR47691">
    <property type="entry name" value="REGULATOR-RELATED"/>
    <property type="match status" value="1"/>
</dbReference>
<dbReference type="Gene3D" id="3.40.50.300">
    <property type="entry name" value="P-loop containing nucleotide triphosphate hydrolases"/>
    <property type="match status" value="1"/>
</dbReference>
<dbReference type="AlphaFoldDB" id="A0A226CYN1"/>
<keyword evidence="3" id="KW-1185">Reference proteome</keyword>
<accession>A0A226CYN1</accession>
<feature type="domain" description="Death" evidence="1">
    <location>
        <begin position="27"/>
        <end position="97"/>
    </location>
</feature>
<keyword evidence="2" id="KW-0032">Aminotransferase</keyword>
<dbReference type="Pfam" id="PF00931">
    <property type="entry name" value="NB-ARC"/>
    <property type="match status" value="1"/>
</dbReference>
<dbReference type="Proteomes" id="UP000198287">
    <property type="component" value="Unassembled WGS sequence"/>
</dbReference>
<dbReference type="PANTHER" id="PTHR47691:SF3">
    <property type="entry name" value="HTH-TYPE TRANSCRIPTIONAL REGULATOR RV0890C-RELATED"/>
    <property type="match status" value="1"/>
</dbReference>
<evidence type="ECO:0000313" key="2">
    <source>
        <dbReference type="EMBL" id="OXA38422.1"/>
    </source>
</evidence>
<dbReference type="GO" id="GO:0008483">
    <property type="term" value="F:transaminase activity"/>
    <property type="evidence" value="ECO:0007669"/>
    <property type="project" value="UniProtKB-KW"/>
</dbReference>
<reference evidence="2 3" key="1">
    <citation type="submission" date="2015-12" db="EMBL/GenBank/DDBJ databases">
        <title>The genome of Folsomia candida.</title>
        <authorList>
            <person name="Faddeeva A."/>
            <person name="Derks M.F."/>
            <person name="Anvar Y."/>
            <person name="Smit S."/>
            <person name="Van Straalen N."/>
            <person name="Roelofs D."/>
        </authorList>
    </citation>
    <scope>NUCLEOTIDE SEQUENCE [LARGE SCALE GENOMIC DNA]</scope>
    <source>
        <strain evidence="2 3">VU population</strain>
        <tissue evidence="2">Whole body</tissue>
    </source>
</reference>
<keyword evidence="2" id="KW-0808">Transferase</keyword>
<sequence length="801" mass="91461">MASCNVSSHLVVDVLEKDAHLLRDCARLINTLRIPEVKIVQVLSSYKLGVATSYDVFKAIIDNWVEIDGEAATLGKLGEILKEMNFLRLAEYILKLGDPKTQIVAPPKQQPTNSIDISQEDKSFNISPPIKTFVGREDEIVQLKDYFKEKRTCVVTSAMGGQGKSQLCKKFVERIQEENSSQIVTWFQGDTYDQLVTSISEYAERLDLQLKDCYGKRIPANKLIKNIGAKLLPKKFPWLVVIDNVDSEYDGFPEVVQEFTDLSASVLITTRCAKILHGVTEQLKLKSLSDEDAYKLVHNALKNVDHADVQLLCKMLGNHALACAQAVAYIRAQQNCSTAGKGYKISDYIAEFNKDKEEPVKYKLKLYYDETIYIVVNKTMKYIRETDGPQGEMSQQIMDVLCLVRPDGIEVQYLHKLVGQYVLGKPGRPMQWPDILDKVEKLVDDSKCIRLKYFKDGLTRLQELSLISVDYEVVSVHRIVQKIAKIDSKYAGGYILIPIVELENTTAPELRHIISIWESIVNHDKERAVFSKRYMPHQIFSRMIELNMVTELVAFAKTNYDLLSTLLGKESILARRLQFDIGWALREIGKYQDAIDMFETMLATRTRDEMSDERFSEEIERCIFVAKVYLRVIVGKSDENIFDNLSPMLSMFLNQSIRSDSLDFEKPLQKLVQKPEKQEAIAHSSGAKGDECASPLEKHRGIMTGCRLMMAGKHSEAVTILREEYMSYKTKYGEEHWRTLGTMTILSYCLWKAGNREEALQIMREVVTLDKTVWGPDHHHTLLKIGILHQWEAEMAMTNTN</sequence>
<proteinExistence type="predicted"/>
<dbReference type="InterPro" id="IPR027417">
    <property type="entry name" value="P-loop_NTPase"/>
</dbReference>
<dbReference type="SUPFAM" id="SSF52540">
    <property type="entry name" value="P-loop containing nucleoside triphosphate hydrolases"/>
    <property type="match status" value="1"/>
</dbReference>